<organism evidence="2 3">
    <name type="scientific">Blattamonas nauphoetae</name>
    <dbReference type="NCBI Taxonomy" id="2049346"/>
    <lineage>
        <taxon>Eukaryota</taxon>
        <taxon>Metamonada</taxon>
        <taxon>Preaxostyla</taxon>
        <taxon>Oxymonadida</taxon>
        <taxon>Blattamonas</taxon>
    </lineage>
</organism>
<dbReference type="EMBL" id="JARBJD010000721">
    <property type="protein sequence ID" value="KAK2940195.1"/>
    <property type="molecule type" value="Genomic_DNA"/>
</dbReference>
<keyword evidence="3" id="KW-1185">Reference proteome</keyword>
<name>A0ABQ9WQ94_9EUKA</name>
<evidence type="ECO:0000256" key="1">
    <source>
        <dbReference type="SAM" id="MobiDB-lite"/>
    </source>
</evidence>
<reference evidence="2 3" key="1">
    <citation type="journal article" date="2022" name="bioRxiv">
        <title>Genomics of Preaxostyla Flagellates Illuminates Evolutionary Transitions and the Path Towards Mitochondrial Loss.</title>
        <authorList>
            <person name="Novak L.V.F."/>
            <person name="Treitli S.C."/>
            <person name="Pyrih J."/>
            <person name="Halakuc P."/>
            <person name="Pipaliya S.V."/>
            <person name="Vacek V."/>
            <person name="Brzon O."/>
            <person name="Soukal P."/>
            <person name="Eme L."/>
            <person name="Dacks J.B."/>
            <person name="Karnkowska A."/>
            <person name="Elias M."/>
            <person name="Hampl V."/>
        </authorList>
    </citation>
    <scope>NUCLEOTIDE SEQUENCE [LARGE SCALE GENOMIC DNA]</scope>
    <source>
        <strain evidence="2">NAU3</strain>
        <tissue evidence="2">Gut</tissue>
    </source>
</reference>
<comment type="caution">
    <text evidence="2">The sequence shown here is derived from an EMBL/GenBank/DDBJ whole genome shotgun (WGS) entry which is preliminary data.</text>
</comment>
<proteinExistence type="predicted"/>
<evidence type="ECO:0000313" key="3">
    <source>
        <dbReference type="Proteomes" id="UP001281761"/>
    </source>
</evidence>
<evidence type="ECO:0000313" key="2">
    <source>
        <dbReference type="EMBL" id="KAK2940195.1"/>
    </source>
</evidence>
<gene>
    <name evidence="2" type="ORF">BLNAU_24897</name>
</gene>
<dbReference type="Proteomes" id="UP001281761">
    <property type="component" value="Unassembled WGS sequence"/>
</dbReference>
<sequence>MSLARSEFKNVENSFAACRSSGNEGAVNIECSKSVWSSSLVVYSYFSQCSQQSTGQPQRSTRIISSSIGVPPPLLAWQFVRSVEQTFKQKMSESVEIVILKSSTPQKRCSCCPLRFHSFPGLAHLESLRWKTSGNARPSLLHTNEKMTEQQGKPSRSRSGDEIVFCKHSFLIFCNCGKILT</sequence>
<feature type="region of interest" description="Disordered" evidence="1">
    <location>
        <begin position="140"/>
        <end position="159"/>
    </location>
</feature>
<accession>A0ABQ9WQ94</accession>
<protein>
    <submittedName>
        <fullName evidence="2">Uncharacterized protein</fullName>
    </submittedName>
</protein>